<feature type="compositionally biased region" description="Low complexity" evidence="6">
    <location>
        <begin position="105"/>
        <end position="119"/>
    </location>
</feature>
<evidence type="ECO:0000256" key="6">
    <source>
        <dbReference type="SAM" id="MobiDB-lite"/>
    </source>
</evidence>
<dbReference type="InterPro" id="IPR011993">
    <property type="entry name" value="PH-like_dom_sf"/>
</dbReference>
<dbReference type="CDD" id="cd01202">
    <property type="entry name" value="PTB_FRS2"/>
    <property type="match status" value="1"/>
</dbReference>
<keyword evidence="2" id="KW-0597">Phosphoprotein</keyword>
<feature type="domain" description="IRS-type PTB" evidence="7">
    <location>
        <begin position="10"/>
        <end position="112"/>
    </location>
</feature>
<keyword evidence="3" id="KW-0519">Myristate</keyword>
<dbReference type="InterPro" id="IPR002404">
    <property type="entry name" value="IRS_PTB"/>
</dbReference>
<feature type="compositionally biased region" description="Low complexity" evidence="6">
    <location>
        <begin position="150"/>
        <end position="160"/>
    </location>
</feature>
<feature type="compositionally biased region" description="Polar residues" evidence="6">
    <location>
        <begin position="360"/>
        <end position="374"/>
    </location>
</feature>
<gene>
    <name evidence="8" type="ORF">TCAL_14629</name>
</gene>
<evidence type="ECO:0000313" key="9">
    <source>
        <dbReference type="Proteomes" id="UP000318571"/>
    </source>
</evidence>
<dbReference type="Proteomes" id="UP000318571">
    <property type="component" value="Chromosome 3"/>
</dbReference>
<dbReference type="SMART" id="SM00310">
    <property type="entry name" value="PTBI"/>
    <property type="match status" value="1"/>
</dbReference>
<evidence type="ECO:0000256" key="1">
    <source>
        <dbReference type="ARBA" id="ARBA00004370"/>
    </source>
</evidence>
<sequence>MGCVSSRPDINDTHRDVFTVKSLDEHGNELHEGQIKITDTTVTFYVKGHEPMEWPLRSIRRYGAENDMFCFESGRRCQTGPKFCAFKCQKADSLLKLLQTYVRSTSRGGTSRNTTNRGSVPEHSGSDSNPELLNRQQSVDSLQPSTLARNTSTMATSSTTNTLNQMTNRSRLASLEMVEILPEYANVNCNGGTIVLDADGHPVPTTPGGPTGTLTSQSREYENVGIAEAARSPCHTVSLNGMTQSTSIIDSLPGYHMPKRSPGGPKSAPLNGVFFPHSQSTSNGFLGGVEDPYDQSKQINYIDVEFDHTIAPSPVSNGNGIPVPNGLVLKHSTLDGAGTSESNYSKIDIDRTVALSKTATQQTQRALDPSTSDSPIGVRKTRHNSTLSELNSNLVEGIGGFVSRKRNSVIEDQKA</sequence>
<feature type="region of interest" description="Disordered" evidence="6">
    <location>
        <begin position="360"/>
        <end position="385"/>
    </location>
</feature>
<accession>A0A553P8B1</accession>
<feature type="compositionally biased region" description="Polar residues" evidence="6">
    <location>
        <begin position="126"/>
        <end position="149"/>
    </location>
</feature>
<dbReference type="PROSITE" id="PS51064">
    <property type="entry name" value="IRS_PTB"/>
    <property type="match status" value="1"/>
</dbReference>
<proteinExistence type="predicted"/>
<comment type="caution">
    <text evidence="8">The sequence shown here is derived from an EMBL/GenBank/DDBJ whole genome shotgun (WGS) entry which is preliminary data.</text>
</comment>
<dbReference type="STRING" id="6832.A0A553P8B1"/>
<dbReference type="GO" id="GO:0008543">
    <property type="term" value="P:fibroblast growth factor receptor signaling pathway"/>
    <property type="evidence" value="ECO:0007669"/>
    <property type="project" value="TreeGrafter"/>
</dbReference>
<dbReference type="GO" id="GO:0016020">
    <property type="term" value="C:membrane"/>
    <property type="evidence" value="ECO:0007669"/>
    <property type="project" value="UniProtKB-SubCell"/>
</dbReference>
<feature type="region of interest" description="Disordered" evidence="6">
    <location>
        <begin position="105"/>
        <end position="160"/>
    </location>
</feature>
<dbReference type="Pfam" id="PF02174">
    <property type="entry name" value="IRS"/>
    <property type="match status" value="1"/>
</dbReference>
<dbReference type="GO" id="GO:0005068">
    <property type="term" value="F:transmembrane receptor protein tyrosine kinase adaptor activity"/>
    <property type="evidence" value="ECO:0007669"/>
    <property type="project" value="TreeGrafter"/>
</dbReference>
<name>A0A553P8B1_TIGCA</name>
<dbReference type="InterPro" id="IPR038742">
    <property type="entry name" value="FRS2_PTB"/>
</dbReference>
<dbReference type="GO" id="GO:0005104">
    <property type="term" value="F:fibroblast growth factor receptor binding"/>
    <property type="evidence" value="ECO:0007669"/>
    <property type="project" value="TreeGrafter"/>
</dbReference>
<dbReference type="SUPFAM" id="SSF50729">
    <property type="entry name" value="PH domain-like"/>
    <property type="match status" value="1"/>
</dbReference>
<dbReference type="SMART" id="SM01244">
    <property type="entry name" value="IRS"/>
    <property type="match status" value="1"/>
</dbReference>
<evidence type="ECO:0000313" key="8">
    <source>
        <dbReference type="EMBL" id="TRY73922.1"/>
    </source>
</evidence>
<dbReference type="EMBL" id="VCGU01000007">
    <property type="protein sequence ID" value="TRY73922.1"/>
    <property type="molecule type" value="Genomic_DNA"/>
</dbReference>
<comment type="subcellular location">
    <subcellularLocation>
        <location evidence="1">Membrane</location>
    </subcellularLocation>
</comment>
<dbReference type="PANTHER" id="PTHR21258">
    <property type="entry name" value="DOCKING PROTEIN RELATED"/>
    <property type="match status" value="1"/>
</dbReference>
<evidence type="ECO:0000256" key="4">
    <source>
        <dbReference type="ARBA" id="ARBA00023136"/>
    </source>
</evidence>
<dbReference type="OrthoDB" id="6279276at2759"/>
<dbReference type="InterPro" id="IPR050996">
    <property type="entry name" value="Docking_Protein_DOK"/>
</dbReference>
<dbReference type="GO" id="GO:0005737">
    <property type="term" value="C:cytoplasm"/>
    <property type="evidence" value="ECO:0007669"/>
    <property type="project" value="TreeGrafter"/>
</dbReference>
<keyword evidence="5" id="KW-0449">Lipoprotein</keyword>
<evidence type="ECO:0000256" key="3">
    <source>
        <dbReference type="ARBA" id="ARBA00022707"/>
    </source>
</evidence>
<evidence type="ECO:0000259" key="7">
    <source>
        <dbReference type="PROSITE" id="PS51064"/>
    </source>
</evidence>
<organism evidence="8 9">
    <name type="scientific">Tigriopus californicus</name>
    <name type="common">Marine copepod</name>
    <dbReference type="NCBI Taxonomy" id="6832"/>
    <lineage>
        <taxon>Eukaryota</taxon>
        <taxon>Metazoa</taxon>
        <taxon>Ecdysozoa</taxon>
        <taxon>Arthropoda</taxon>
        <taxon>Crustacea</taxon>
        <taxon>Multicrustacea</taxon>
        <taxon>Hexanauplia</taxon>
        <taxon>Copepoda</taxon>
        <taxon>Harpacticoida</taxon>
        <taxon>Harpacticidae</taxon>
        <taxon>Tigriopus</taxon>
    </lineage>
</organism>
<evidence type="ECO:0000256" key="5">
    <source>
        <dbReference type="ARBA" id="ARBA00023288"/>
    </source>
</evidence>
<dbReference type="Gene3D" id="2.30.29.30">
    <property type="entry name" value="Pleckstrin-homology domain (PH domain)/Phosphotyrosine-binding domain (PTB)"/>
    <property type="match status" value="1"/>
</dbReference>
<protein>
    <recommendedName>
        <fullName evidence="7">IRS-type PTB domain-containing protein</fullName>
    </recommendedName>
</protein>
<evidence type="ECO:0000256" key="2">
    <source>
        <dbReference type="ARBA" id="ARBA00022553"/>
    </source>
</evidence>
<dbReference type="PANTHER" id="PTHR21258:SF55">
    <property type="entry name" value="FI23523P1"/>
    <property type="match status" value="1"/>
</dbReference>
<reference evidence="8 9" key="1">
    <citation type="journal article" date="2018" name="Nat. Ecol. Evol.">
        <title>Genomic signatures of mitonuclear coevolution across populations of Tigriopus californicus.</title>
        <authorList>
            <person name="Barreto F.S."/>
            <person name="Watson E.T."/>
            <person name="Lima T.G."/>
            <person name="Willett C.S."/>
            <person name="Edmands S."/>
            <person name="Li W."/>
            <person name="Burton R.S."/>
        </authorList>
    </citation>
    <scope>NUCLEOTIDE SEQUENCE [LARGE SCALE GENOMIC DNA]</scope>
    <source>
        <strain evidence="8 9">San Diego</strain>
    </source>
</reference>
<keyword evidence="4" id="KW-0472">Membrane</keyword>
<dbReference type="AlphaFoldDB" id="A0A553P8B1"/>
<keyword evidence="9" id="KW-1185">Reference proteome</keyword>